<dbReference type="EMBL" id="BAAAXF010000036">
    <property type="protein sequence ID" value="GAA3498032.1"/>
    <property type="molecule type" value="Genomic_DNA"/>
</dbReference>
<evidence type="ECO:0008006" key="6">
    <source>
        <dbReference type="Google" id="ProtNLM"/>
    </source>
</evidence>
<keyword evidence="5" id="KW-1185">Reference proteome</keyword>
<accession>A0ABP6TSI3</accession>
<name>A0ABP6TSI3_9ACTN</name>
<dbReference type="PRINTS" id="PR01543">
    <property type="entry name" value="ANATRNSFRASE"/>
</dbReference>
<comment type="similarity">
    <text evidence="1 2">Belongs to the arylamine N-acetyltransferase family.</text>
</comment>
<feature type="compositionally biased region" description="Gly residues" evidence="3">
    <location>
        <begin position="246"/>
        <end position="257"/>
    </location>
</feature>
<dbReference type="PANTHER" id="PTHR11786:SF0">
    <property type="entry name" value="ARYLAMINE N-ACETYLTRANSFERASE 4-RELATED"/>
    <property type="match status" value="1"/>
</dbReference>
<dbReference type="Gene3D" id="3.30.2140.10">
    <property type="entry name" value="Arylamine N-acetyltransferase"/>
    <property type="match status" value="1"/>
</dbReference>
<organism evidence="4 5">
    <name type="scientific">Streptomyces prasinosporus</name>
    <dbReference type="NCBI Taxonomy" id="68256"/>
    <lineage>
        <taxon>Bacteria</taxon>
        <taxon>Bacillati</taxon>
        <taxon>Actinomycetota</taxon>
        <taxon>Actinomycetes</taxon>
        <taxon>Kitasatosporales</taxon>
        <taxon>Streptomycetaceae</taxon>
        <taxon>Streptomyces</taxon>
        <taxon>Streptomyces albogriseolus group</taxon>
    </lineage>
</organism>
<evidence type="ECO:0000256" key="3">
    <source>
        <dbReference type="SAM" id="MobiDB-lite"/>
    </source>
</evidence>
<dbReference type="Gene3D" id="2.40.128.150">
    <property type="entry name" value="Cysteine proteinases"/>
    <property type="match status" value="1"/>
</dbReference>
<dbReference type="Proteomes" id="UP001501455">
    <property type="component" value="Unassembled WGS sequence"/>
</dbReference>
<evidence type="ECO:0000256" key="1">
    <source>
        <dbReference type="ARBA" id="ARBA00006547"/>
    </source>
</evidence>
<feature type="region of interest" description="Disordered" evidence="3">
    <location>
        <begin position="226"/>
        <end position="287"/>
    </location>
</feature>
<gene>
    <name evidence="4" type="ORF">GCM10019016_051350</name>
</gene>
<reference evidence="5" key="1">
    <citation type="journal article" date="2019" name="Int. J. Syst. Evol. Microbiol.">
        <title>The Global Catalogue of Microorganisms (GCM) 10K type strain sequencing project: providing services to taxonomists for standard genome sequencing and annotation.</title>
        <authorList>
            <consortium name="The Broad Institute Genomics Platform"/>
            <consortium name="The Broad Institute Genome Sequencing Center for Infectious Disease"/>
            <person name="Wu L."/>
            <person name="Ma J."/>
        </authorList>
    </citation>
    <scope>NUCLEOTIDE SEQUENCE [LARGE SCALE GENOMIC DNA]</scope>
    <source>
        <strain evidence="5">JCM 4816</strain>
    </source>
</reference>
<dbReference type="InterPro" id="IPR038765">
    <property type="entry name" value="Papain-like_cys_pep_sf"/>
</dbReference>
<protein>
    <recommendedName>
        <fullName evidence="6">Arylamine N-acetyltransferase</fullName>
    </recommendedName>
</protein>
<proteinExistence type="inferred from homology"/>
<dbReference type="Pfam" id="PF00797">
    <property type="entry name" value="Acetyltransf_2"/>
    <property type="match status" value="1"/>
</dbReference>
<dbReference type="SUPFAM" id="SSF54001">
    <property type="entry name" value="Cysteine proteinases"/>
    <property type="match status" value="1"/>
</dbReference>
<feature type="compositionally biased region" description="Basic residues" evidence="3">
    <location>
        <begin position="268"/>
        <end position="279"/>
    </location>
</feature>
<sequence length="374" mass="40666">MDATQTDAYLRRLGAERPARPTTEVLHELHLRHLRTVPFENLSVHLGEEIVLDEKRLLDKVVGARRGGFCYELNGAFGALLTALGFDVTLLAARVYGDEGRLGIPYDHLALRVRTVDGGDWLADVGFGAHCHLPLAFGERGEQEDPGGTFRIAEAGADAAGVRGGHGAVEAADLDVSQDGRPVYRLEVRPRVLGDFTTGAWWHSTSPASHFARSLVCSRITADGGEDHAQRPAVQGHRAGRDARGAGAGAGRGGARGVPGPVRDRAGRGARRAGRRRRGLNPGPRTRCRTMAHVSDVRHVLVLPDRDAAEEAAQALGERFGVEEEPRLVRDALAGEDDAEDAQWLVVLRDEAERLDPRELDEFAAEWEGWREEP</sequence>
<dbReference type="PANTHER" id="PTHR11786">
    <property type="entry name" value="N-HYDROXYARYLAMINE O-ACETYLTRANSFERASE"/>
    <property type="match status" value="1"/>
</dbReference>
<evidence type="ECO:0000313" key="4">
    <source>
        <dbReference type="EMBL" id="GAA3498032.1"/>
    </source>
</evidence>
<evidence type="ECO:0000256" key="2">
    <source>
        <dbReference type="RuleBase" id="RU003452"/>
    </source>
</evidence>
<evidence type="ECO:0000313" key="5">
    <source>
        <dbReference type="Proteomes" id="UP001501455"/>
    </source>
</evidence>
<comment type="caution">
    <text evidence="4">The sequence shown here is derived from an EMBL/GenBank/DDBJ whole genome shotgun (WGS) entry which is preliminary data.</text>
</comment>
<dbReference type="InterPro" id="IPR001447">
    <property type="entry name" value="Arylamine_N-AcTrfase"/>
</dbReference>